<sequence>MRDMEVKSMAQARRKIKEAQAQANAERVKRERDNVEDAAVVMVELGKVGAVDTWEAEQLREVRVEAERRRDERRSEAATALRRMQDRGETLTAISELVGVPVAELRVLTKVAASGATLVSDDVGAGSDGVGAAPDALGGGAGQEVGGEAGTRAGGANGSGAEALGEVLAGASTAGPTA</sequence>
<evidence type="ECO:0000256" key="1">
    <source>
        <dbReference type="SAM" id="Coils"/>
    </source>
</evidence>
<feature type="compositionally biased region" description="Gly residues" evidence="2">
    <location>
        <begin position="137"/>
        <end position="158"/>
    </location>
</feature>
<dbReference type="EMBL" id="AP022578">
    <property type="protein sequence ID" value="BBX88141.1"/>
    <property type="molecule type" value="Genomic_DNA"/>
</dbReference>
<organism evidence="3 4">
    <name type="scientific">Mycolicibacterium aubagnense</name>
    <dbReference type="NCBI Taxonomy" id="319707"/>
    <lineage>
        <taxon>Bacteria</taxon>
        <taxon>Bacillati</taxon>
        <taxon>Actinomycetota</taxon>
        <taxon>Actinomycetes</taxon>
        <taxon>Mycobacteriales</taxon>
        <taxon>Mycobacteriaceae</taxon>
        <taxon>Mycolicibacterium</taxon>
    </lineage>
</organism>
<feature type="coiled-coil region" evidence="1">
    <location>
        <begin position="2"/>
        <end position="76"/>
    </location>
</feature>
<gene>
    <name evidence="3" type="ORF">MAUB_63420</name>
</gene>
<keyword evidence="1" id="KW-0175">Coiled coil</keyword>
<evidence type="ECO:0000313" key="4">
    <source>
        <dbReference type="Proteomes" id="UP000465609"/>
    </source>
</evidence>
<accession>A0ABM7IN57</accession>
<dbReference type="Proteomes" id="UP000465609">
    <property type="component" value="Plasmid pJCM15296"/>
</dbReference>
<proteinExistence type="predicted"/>
<geneLocation type="plasmid" evidence="3 4">
    <name>pJCM15296</name>
</geneLocation>
<evidence type="ECO:0000256" key="2">
    <source>
        <dbReference type="SAM" id="MobiDB-lite"/>
    </source>
</evidence>
<reference evidence="3 4" key="1">
    <citation type="journal article" date="2019" name="Emerg. Microbes Infect.">
        <title>Comprehensive subspecies identification of 175 nontuberculous mycobacteria species based on 7547 genomic profiles.</title>
        <authorList>
            <person name="Matsumoto Y."/>
            <person name="Kinjo T."/>
            <person name="Motooka D."/>
            <person name="Nabeya D."/>
            <person name="Jung N."/>
            <person name="Uechi K."/>
            <person name="Horii T."/>
            <person name="Iida T."/>
            <person name="Fujita J."/>
            <person name="Nakamura S."/>
        </authorList>
    </citation>
    <scope>NUCLEOTIDE SEQUENCE [LARGE SCALE GENOMIC DNA]</scope>
    <source>
        <strain evidence="3 4">JCM 15296</strain>
        <plasmid evidence="3">pJCM15296</plasmid>
    </source>
</reference>
<evidence type="ECO:0000313" key="3">
    <source>
        <dbReference type="EMBL" id="BBX88141.1"/>
    </source>
</evidence>
<keyword evidence="4" id="KW-1185">Reference proteome</keyword>
<protein>
    <submittedName>
        <fullName evidence="3">Uncharacterized protein</fullName>
    </submittedName>
</protein>
<feature type="region of interest" description="Disordered" evidence="2">
    <location>
        <begin position="120"/>
        <end position="160"/>
    </location>
</feature>
<feature type="compositionally biased region" description="Low complexity" evidence="2">
    <location>
        <begin position="120"/>
        <end position="136"/>
    </location>
</feature>
<name>A0ABM7IN57_9MYCO</name>
<keyword evidence="3" id="KW-0614">Plasmid</keyword>